<organism evidence="1 2">
    <name type="scientific">Rhabditophanes sp. KR3021</name>
    <dbReference type="NCBI Taxonomy" id="114890"/>
    <lineage>
        <taxon>Eukaryota</taxon>
        <taxon>Metazoa</taxon>
        <taxon>Ecdysozoa</taxon>
        <taxon>Nematoda</taxon>
        <taxon>Chromadorea</taxon>
        <taxon>Rhabditida</taxon>
        <taxon>Tylenchina</taxon>
        <taxon>Panagrolaimomorpha</taxon>
        <taxon>Strongyloidoidea</taxon>
        <taxon>Alloionematidae</taxon>
        <taxon>Rhabditophanes</taxon>
    </lineage>
</organism>
<proteinExistence type="predicted"/>
<sequence>MFNTNNIVLILAFAGVLLVYGEERPFLKHASAATKKKFEKLAHDCYMSRDGISKAQAALVAKDDGEGVKSGYEAHIAQYNARLHKVHAEVDRKFERMHATPAQEGLYIKLRGIVLNRSIVRDKLHNEFEDAMDDAKEKTPTLDEKPLNNILRELIDAVNEDVEKCVYARKRKHPKRTN</sequence>
<accession>A0AC35TGM4</accession>
<protein>
    <submittedName>
        <fullName evidence="2">DUF148 domain-containing protein</fullName>
    </submittedName>
</protein>
<dbReference type="WBParaSite" id="RSKR_0000044400.1">
    <property type="protein sequence ID" value="RSKR_0000044400.1"/>
    <property type="gene ID" value="RSKR_0000044400"/>
</dbReference>
<evidence type="ECO:0000313" key="2">
    <source>
        <dbReference type="WBParaSite" id="RSKR_0000044400.1"/>
    </source>
</evidence>
<evidence type="ECO:0000313" key="1">
    <source>
        <dbReference type="Proteomes" id="UP000095286"/>
    </source>
</evidence>
<reference evidence="2" key="1">
    <citation type="submission" date="2016-11" db="UniProtKB">
        <authorList>
            <consortium name="WormBaseParasite"/>
        </authorList>
    </citation>
    <scope>IDENTIFICATION</scope>
    <source>
        <strain evidence="2">KR3021</strain>
    </source>
</reference>
<dbReference type="Proteomes" id="UP000095286">
    <property type="component" value="Unplaced"/>
</dbReference>
<name>A0AC35TGM4_9BILA</name>